<feature type="binding site" evidence="3">
    <location>
        <position position="126"/>
    </location>
    <ligand>
        <name>a divalent metal cation</name>
        <dbReference type="ChEBI" id="CHEBI:60240"/>
        <label>2</label>
    </ligand>
</feature>
<gene>
    <name evidence="4" type="ORF">KX01_1500</name>
</gene>
<dbReference type="InterPro" id="IPR032466">
    <property type="entry name" value="Metal_Hydrolase"/>
</dbReference>
<feature type="binding site" evidence="3">
    <location>
        <position position="92"/>
    </location>
    <ligand>
        <name>a divalent metal cation</name>
        <dbReference type="ChEBI" id="CHEBI:60240"/>
        <label>1</label>
    </ligand>
</feature>
<feature type="binding site" evidence="3">
    <location>
        <position position="6"/>
    </location>
    <ligand>
        <name>a divalent metal cation</name>
        <dbReference type="ChEBI" id="CHEBI:60240"/>
        <label>1</label>
    </ligand>
</feature>
<dbReference type="PROSITE" id="PS01091">
    <property type="entry name" value="TATD_3"/>
    <property type="match status" value="1"/>
</dbReference>
<dbReference type="PROSITE" id="PS01137">
    <property type="entry name" value="TATD_1"/>
    <property type="match status" value="1"/>
</dbReference>
<dbReference type="OrthoDB" id="9810005at2"/>
<sequence length="248" mass="28780">MFIDTHCHLDFEIFDDSRDDIVEECKSLNINKFINPATSFSNWQELIHLREKFSNISICFGLHPIFIEKHSQVHIEQLKKYTIENNCKLIGEIGLDKRFNNFDKQIDIFSQQLNIAKELNKKVIIHSVKTHNEIIKIIKDTSFTNGGIIHAFNGTYQEAKIFINLGFKLGIGGILSHTTSKLKETLNKVSYKDIVLETDSPDMNLYDSKESINKPQNIIKIFDLLKNIYMEDPDILEQQIYKNSLELT</sequence>
<dbReference type="RefSeq" id="WP_071664384.1">
    <property type="nucleotide sequence ID" value="NZ_CP009654.1"/>
</dbReference>
<name>A0A1J0KRW9_9GAMM</name>
<dbReference type="GO" id="GO:0005829">
    <property type="term" value="C:cytosol"/>
    <property type="evidence" value="ECO:0007669"/>
    <property type="project" value="TreeGrafter"/>
</dbReference>
<dbReference type="AlphaFoldDB" id="A0A1J0KRW9"/>
<comment type="similarity">
    <text evidence="1">Belongs to the metallo-dependent hydrolases superfamily. TatD-type hydrolase family.</text>
</comment>
<feature type="binding site" evidence="3">
    <location>
        <position position="199"/>
    </location>
    <ligand>
        <name>a divalent metal cation</name>
        <dbReference type="ChEBI" id="CHEBI:60240"/>
        <label>1</label>
    </ligand>
</feature>
<evidence type="ECO:0000256" key="2">
    <source>
        <dbReference type="ARBA" id="ARBA00022801"/>
    </source>
</evidence>
<feature type="binding site" evidence="3">
    <location>
        <position position="8"/>
    </location>
    <ligand>
        <name>a divalent metal cation</name>
        <dbReference type="ChEBI" id="CHEBI:60240"/>
        <label>1</label>
    </ligand>
</feature>
<dbReference type="GO" id="GO:0016788">
    <property type="term" value="F:hydrolase activity, acting on ester bonds"/>
    <property type="evidence" value="ECO:0007669"/>
    <property type="project" value="InterPro"/>
</dbReference>
<dbReference type="Pfam" id="PF01026">
    <property type="entry name" value="TatD_DNase"/>
    <property type="match status" value="1"/>
</dbReference>
<keyword evidence="3" id="KW-0479">Metal-binding</keyword>
<protein>
    <submittedName>
        <fullName evidence="4">TatD related DNase family protein</fullName>
    </submittedName>
</protein>
<dbReference type="Gene3D" id="3.20.20.140">
    <property type="entry name" value="Metal-dependent hydrolases"/>
    <property type="match status" value="1"/>
</dbReference>
<dbReference type="EMBL" id="CP009654">
    <property type="protein sequence ID" value="APC96398.1"/>
    <property type="molecule type" value="Genomic_DNA"/>
</dbReference>
<dbReference type="KEGG" id="frc:KX01_1500"/>
<dbReference type="CDD" id="cd01310">
    <property type="entry name" value="TatD_DNAse"/>
    <property type="match status" value="1"/>
</dbReference>
<dbReference type="GO" id="GO:0046872">
    <property type="term" value="F:metal ion binding"/>
    <property type="evidence" value="ECO:0007669"/>
    <property type="project" value="UniProtKB-KW"/>
</dbReference>
<evidence type="ECO:0000256" key="3">
    <source>
        <dbReference type="PIRSR" id="PIRSR005902-1"/>
    </source>
</evidence>
<evidence type="ECO:0000313" key="5">
    <source>
        <dbReference type="Proteomes" id="UP000182521"/>
    </source>
</evidence>
<organism evidence="4 5">
    <name type="scientific">Francisella frigiditurris</name>
    <dbReference type="NCBI Taxonomy" id="1542390"/>
    <lineage>
        <taxon>Bacteria</taxon>
        <taxon>Pseudomonadati</taxon>
        <taxon>Pseudomonadota</taxon>
        <taxon>Gammaproteobacteria</taxon>
        <taxon>Thiotrichales</taxon>
        <taxon>Francisellaceae</taxon>
        <taxon>Francisella</taxon>
    </lineage>
</organism>
<reference evidence="5" key="1">
    <citation type="submission" date="2014-10" db="EMBL/GenBank/DDBJ databases">
        <authorList>
            <person name="Kuske C.R."/>
            <person name="Challacombe J.F."/>
            <person name="Daligault H.E."/>
            <person name="Davenport K.W."/>
            <person name="Johnson S.L."/>
            <person name="Siddaramappa S."/>
            <person name="Petersen J.M."/>
        </authorList>
    </citation>
    <scope>NUCLEOTIDE SEQUENCE [LARGE SCALE GENOMIC DNA]</scope>
    <source>
        <strain evidence="5">CA97-1460</strain>
    </source>
</reference>
<feature type="binding site" evidence="3">
    <location>
        <position position="150"/>
    </location>
    <ligand>
        <name>a divalent metal cation</name>
        <dbReference type="ChEBI" id="CHEBI:60240"/>
        <label>2</label>
    </ligand>
</feature>
<evidence type="ECO:0000256" key="1">
    <source>
        <dbReference type="ARBA" id="ARBA00009275"/>
    </source>
</evidence>
<proteinExistence type="inferred from homology"/>
<dbReference type="STRING" id="1542390.KX01_1500"/>
<keyword evidence="5" id="KW-1185">Reference proteome</keyword>
<dbReference type="SUPFAM" id="SSF51556">
    <property type="entry name" value="Metallo-dependent hydrolases"/>
    <property type="match status" value="1"/>
</dbReference>
<accession>A0A1J0KRW9</accession>
<dbReference type="PANTHER" id="PTHR46124:SF3">
    <property type="entry name" value="HYDROLASE"/>
    <property type="match status" value="1"/>
</dbReference>
<dbReference type="PIRSF" id="PIRSF005902">
    <property type="entry name" value="DNase_TatD"/>
    <property type="match status" value="1"/>
</dbReference>
<keyword evidence="2" id="KW-0378">Hydrolase</keyword>
<dbReference type="InterPro" id="IPR018228">
    <property type="entry name" value="DNase_TatD-rel_CS"/>
</dbReference>
<evidence type="ECO:0000313" key="4">
    <source>
        <dbReference type="EMBL" id="APC96398.1"/>
    </source>
</evidence>
<dbReference type="PANTHER" id="PTHR46124">
    <property type="entry name" value="D-AMINOACYL-TRNA DEACYLASE"/>
    <property type="match status" value="1"/>
</dbReference>
<dbReference type="InterPro" id="IPR001130">
    <property type="entry name" value="TatD-like"/>
</dbReference>
<dbReference type="Proteomes" id="UP000182521">
    <property type="component" value="Chromosome"/>
</dbReference>